<dbReference type="RefSeq" id="WP_130829242.1">
    <property type="nucleotide sequence ID" value="NZ_SDIK01000045.1"/>
</dbReference>
<gene>
    <name evidence="2" type="ORF">ETF27_06190</name>
</gene>
<accession>A0A5C8GJB6</accession>
<sequence>MIQRKQTIFLFLSFVLVLTCLSLPIGWFEPNGMCVASKMLNLWIVDGNGAKDFSVWPLFAILLLTLPLHLFAIFDFHHRKRQMLTCNILMLLLVVWYVAYIVFSRISGNNTIFHYQITACFPFVAFVLVILAKRAIKADEALVRAADRIR</sequence>
<dbReference type="Proteomes" id="UP000321612">
    <property type="component" value="Unassembled WGS sequence"/>
</dbReference>
<dbReference type="InterPro" id="IPR025635">
    <property type="entry name" value="DUF4293"/>
</dbReference>
<keyword evidence="1" id="KW-0812">Transmembrane</keyword>
<keyword evidence="3" id="KW-1185">Reference proteome</keyword>
<feature type="transmembrane region" description="Helical" evidence="1">
    <location>
        <begin position="86"/>
        <end position="106"/>
    </location>
</feature>
<evidence type="ECO:0000256" key="1">
    <source>
        <dbReference type="SAM" id="Phobius"/>
    </source>
</evidence>
<reference evidence="3" key="1">
    <citation type="submission" date="2019-05" db="EMBL/GenBank/DDBJ databases">
        <title>Prevotella brunnea sp. nov., isolated from a wound of a patient.</title>
        <authorList>
            <person name="Buhl M."/>
        </authorList>
    </citation>
    <scope>NUCLEOTIDE SEQUENCE [LARGE SCALE GENOMIC DNA]</scope>
    <source>
        <strain evidence="3">A2672</strain>
    </source>
</reference>
<feature type="transmembrane region" description="Helical" evidence="1">
    <location>
        <begin position="55"/>
        <end position="74"/>
    </location>
</feature>
<dbReference type="AlphaFoldDB" id="A0A5C8GJB6"/>
<comment type="caution">
    <text evidence="2">The sequence shown here is derived from an EMBL/GenBank/DDBJ whole genome shotgun (WGS) entry which is preliminary data.</text>
</comment>
<evidence type="ECO:0000313" key="3">
    <source>
        <dbReference type="Proteomes" id="UP000321612"/>
    </source>
</evidence>
<keyword evidence="1" id="KW-0472">Membrane</keyword>
<keyword evidence="1" id="KW-1133">Transmembrane helix</keyword>
<name>A0A5C8GJB6_9BACT</name>
<protein>
    <submittedName>
        <fullName evidence="2">DUF4293 family protein</fullName>
    </submittedName>
</protein>
<proteinExistence type="predicted"/>
<organism evidence="2 3">
    <name type="scientific">Prevotella brunnea</name>
    <dbReference type="NCBI Taxonomy" id="2508867"/>
    <lineage>
        <taxon>Bacteria</taxon>
        <taxon>Pseudomonadati</taxon>
        <taxon>Bacteroidota</taxon>
        <taxon>Bacteroidia</taxon>
        <taxon>Bacteroidales</taxon>
        <taxon>Prevotellaceae</taxon>
        <taxon>Prevotella</taxon>
    </lineage>
</organism>
<dbReference type="OrthoDB" id="594989at2"/>
<feature type="transmembrane region" description="Helical" evidence="1">
    <location>
        <begin position="112"/>
        <end position="132"/>
    </location>
</feature>
<dbReference type="Pfam" id="PF14126">
    <property type="entry name" value="DUF4293"/>
    <property type="match status" value="1"/>
</dbReference>
<evidence type="ECO:0000313" key="2">
    <source>
        <dbReference type="EMBL" id="TXJ62061.1"/>
    </source>
</evidence>
<dbReference type="EMBL" id="SDIK01000045">
    <property type="protein sequence ID" value="TXJ62061.1"/>
    <property type="molecule type" value="Genomic_DNA"/>
</dbReference>